<protein>
    <submittedName>
        <fullName evidence="3">Nuclear factor of activated T-cells, cytoplasmic 1</fullName>
    </submittedName>
</protein>
<dbReference type="GO" id="GO:0033173">
    <property type="term" value="P:calcineurin-NFAT signaling cascade"/>
    <property type="evidence" value="ECO:0007669"/>
    <property type="project" value="TreeGrafter"/>
</dbReference>
<organism evidence="3 4">
    <name type="scientific">Liparis tanakae</name>
    <name type="common">Tanaka's snailfish</name>
    <dbReference type="NCBI Taxonomy" id="230148"/>
    <lineage>
        <taxon>Eukaryota</taxon>
        <taxon>Metazoa</taxon>
        <taxon>Chordata</taxon>
        <taxon>Craniata</taxon>
        <taxon>Vertebrata</taxon>
        <taxon>Euteleostomi</taxon>
        <taxon>Actinopterygii</taxon>
        <taxon>Neopterygii</taxon>
        <taxon>Teleostei</taxon>
        <taxon>Neoteleostei</taxon>
        <taxon>Acanthomorphata</taxon>
        <taxon>Eupercaria</taxon>
        <taxon>Perciformes</taxon>
        <taxon>Cottioidei</taxon>
        <taxon>Cottales</taxon>
        <taxon>Liparidae</taxon>
        <taxon>Liparis</taxon>
    </lineage>
</organism>
<dbReference type="GO" id="GO:0000978">
    <property type="term" value="F:RNA polymerase II cis-regulatory region sequence-specific DNA binding"/>
    <property type="evidence" value="ECO:0007669"/>
    <property type="project" value="TreeGrafter"/>
</dbReference>
<dbReference type="InterPro" id="IPR032397">
    <property type="entry name" value="RHD_dimer"/>
</dbReference>
<dbReference type="InterPro" id="IPR014756">
    <property type="entry name" value="Ig_E-set"/>
</dbReference>
<evidence type="ECO:0000256" key="1">
    <source>
        <dbReference type="SAM" id="MobiDB-lite"/>
    </source>
</evidence>
<dbReference type="AlphaFoldDB" id="A0A4Z2HVA8"/>
<dbReference type="GO" id="GO:0007399">
    <property type="term" value="P:nervous system development"/>
    <property type="evidence" value="ECO:0007669"/>
    <property type="project" value="UniProtKB-ARBA"/>
</dbReference>
<dbReference type="GO" id="GO:0000981">
    <property type="term" value="F:DNA-binding transcription factor activity, RNA polymerase II-specific"/>
    <property type="evidence" value="ECO:0007669"/>
    <property type="project" value="TreeGrafter"/>
</dbReference>
<dbReference type="SUPFAM" id="SSF81296">
    <property type="entry name" value="E set domains"/>
    <property type="match status" value="1"/>
</dbReference>
<feature type="domain" description="Rel homology dimerisation" evidence="2">
    <location>
        <begin position="15"/>
        <end position="58"/>
    </location>
</feature>
<name>A0A4Z2HVA8_9TELE</name>
<feature type="compositionally biased region" description="Pro residues" evidence="1">
    <location>
        <begin position="159"/>
        <end position="168"/>
    </location>
</feature>
<feature type="compositionally biased region" description="Low complexity" evidence="1">
    <location>
        <begin position="196"/>
        <end position="223"/>
    </location>
</feature>
<comment type="caution">
    <text evidence="3">The sequence shown here is derived from an EMBL/GenBank/DDBJ whole genome shotgun (WGS) entry which is preliminary data.</text>
</comment>
<sequence length="286" mass="30567">MQCSPHVVSSWATGQTCLLVEIPPYRSQRLSTPVHVNFYVCNGKRKRSQYQRFTYSPASVQRLETRVEAGRGRCLNREPVAKLNINTAQQLKSPTIKTEPRDDFDGPLACGQRGPSKPYFPPPAVTPSVTSDLRPCVGGGPHKPSLPPASSSPSASPKLSPPQPPPPFSKSLAAGPPPPPPSHASIIHEAPGRHQPLGSYPPSGSSSSSSPTTSQPSTPTDGPFSPDACGSPEVEERAEAPPRGRGSRPPAVSIKQEPQELDQMYLDDVNEIIRNDLSSISVHSQA</sequence>
<reference evidence="3 4" key="1">
    <citation type="submission" date="2019-03" db="EMBL/GenBank/DDBJ databases">
        <title>First draft genome of Liparis tanakae, snailfish: a comprehensive survey of snailfish specific genes.</title>
        <authorList>
            <person name="Kim W."/>
            <person name="Song I."/>
            <person name="Jeong J.-H."/>
            <person name="Kim D."/>
            <person name="Kim S."/>
            <person name="Ryu S."/>
            <person name="Song J.Y."/>
            <person name="Lee S.K."/>
        </authorList>
    </citation>
    <scope>NUCLEOTIDE SEQUENCE [LARGE SCALE GENOMIC DNA]</scope>
    <source>
        <tissue evidence="3">Muscle</tissue>
    </source>
</reference>
<dbReference type="GO" id="GO:0005667">
    <property type="term" value="C:transcription regulator complex"/>
    <property type="evidence" value="ECO:0007669"/>
    <property type="project" value="TreeGrafter"/>
</dbReference>
<dbReference type="OrthoDB" id="5346094at2759"/>
<proteinExistence type="predicted"/>
<evidence type="ECO:0000313" key="3">
    <source>
        <dbReference type="EMBL" id="TNN68944.1"/>
    </source>
</evidence>
<dbReference type="Gene3D" id="2.60.40.10">
    <property type="entry name" value="Immunoglobulins"/>
    <property type="match status" value="1"/>
</dbReference>
<dbReference type="InterPro" id="IPR013783">
    <property type="entry name" value="Ig-like_fold"/>
</dbReference>
<dbReference type="EMBL" id="SRLO01000182">
    <property type="protein sequence ID" value="TNN68944.1"/>
    <property type="molecule type" value="Genomic_DNA"/>
</dbReference>
<evidence type="ECO:0000313" key="4">
    <source>
        <dbReference type="Proteomes" id="UP000314294"/>
    </source>
</evidence>
<evidence type="ECO:0000259" key="2">
    <source>
        <dbReference type="Pfam" id="PF16179"/>
    </source>
</evidence>
<gene>
    <name evidence="3" type="primary">NFATC1</name>
    <name evidence="3" type="ORF">EYF80_020805</name>
</gene>
<dbReference type="PANTHER" id="PTHR12533">
    <property type="entry name" value="NFAT"/>
    <property type="match status" value="1"/>
</dbReference>
<keyword evidence="4" id="KW-1185">Reference proteome</keyword>
<feature type="compositionally biased region" description="Polar residues" evidence="1">
    <location>
        <begin position="86"/>
        <end position="96"/>
    </location>
</feature>
<dbReference type="InterPro" id="IPR008366">
    <property type="entry name" value="NFAT"/>
</dbReference>
<feature type="compositionally biased region" description="Low complexity" evidence="1">
    <location>
        <begin position="148"/>
        <end position="158"/>
    </location>
</feature>
<dbReference type="Pfam" id="PF16179">
    <property type="entry name" value="RHD_dimer"/>
    <property type="match status" value="1"/>
</dbReference>
<accession>A0A4Z2HVA8</accession>
<feature type="region of interest" description="Disordered" evidence="1">
    <location>
        <begin position="86"/>
        <end position="262"/>
    </location>
</feature>
<dbReference type="Proteomes" id="UP000314294">
    <property type="component" value="Unassembled WGS sequence"/>
</dbReference>
<dbReference type="PANTHER" id="PTHR12533:SF5">
    <property type="entry name" value="NUCLEAR FACTOR OF ACTIVATED T-CELLS, CYTOPLASMIC 1"/>
    <property type="match status" value="1"/>
</dbReference>